<keyword evidence="2" id="KW-1185">Reference proteome</keyword>
<organism evidence="1 2">
    <name type="scientific">Chitinimonas arctica</name>
    <dbReference type="NCBI Taxonomy" id="2594795"/>
    <lineage>
        <taxon>Bacteria</taxon>
        <taxon>Pseudomonadati</taxon>
        <taxon>Pseudomonadota</taxon>
        <taxon>Betaproteobacteria</taxon>
        <taxon>Neisseriales</taxon>
        <taxon>Chitinibacteraceae</taxon>
        <taxon>Chitinimonas</taxon>
    </lineage>
</organism>
<evidence type="ECO:0000313" key="1">
    <source>
        <dbReference type="EMBL" id="QDQ26987.1"/>
    </source>
</evidence>
<accession>A0A516SFP4</accession>
<dbReference type="KEGG" id="cari:FNU76_11780"/>
<protein>
    <recommendedName>
        <fullName evidence="3">Transferrin-binding protein-like solute binding protein</fullName>
    </recommendedName>
</protein>
<reference evidence="2" key="1">
    <citation type="submission" date="2019-07" db="EMBL/GenBank/DDBJ databases">
        <title>Chitinimonas sp. nov., isolated from Ny-Alesund, arctica soil.</title>
        <authorList>
            <person name="Xu Q."/>
            <person name="Peng F."/>
        </authorList>
    </citation>
    <scope>NUCLEOTIDE SEQUENCE [LARGE SCALE GENOMIC DNA]</scope>
    <source>
        <strain evidence="2">R3-44</strain>
    </source>
</reference>
<gene>
    <name evidence="1" type="ORF">FNU76_11780</name>
</gene>
<dbReference type="Proteomes" id="UP000317550">
    <property type="component" value="Chromosome"/>
</dbReference>
<evidence type="ECO:0000313" key="2">
    <source>
        <dbReference type="Proteomes" id="UP000317550"/>
    </source>
</evidence>
<dbReference type="EMBL" id="CP041730">
    <property type="protein sequence ID" value="QDQ26987.1"/>
    <property type="molecule type" value="Genomic_DNA"/>
</dbReference>
<dbReference type="AlphaFoldDB" id="A0A516SFP4"/>
<dbReference type="OrthoDB" id="7028389at2"/>
<sequence>MHVGGITLDSADNVKAIDGAGGYTFRSNTAFVEDTGSIVLPDGGGGIKVNWGRWESAPPSHVFQVTSGGQAKPDVNAFYFMYSDRLTPADKLSSAVHSGVRATYQLVGGPAPTSQSNGEMGTLHNLSVLVNFGSQQIEQYQLAVHFAHQSYNASNTAPVPITPTFSVGLAGTCTGCTQSGTVPVGGTAHGAFVGNLAEGIMTSFGFGTSGGNRAVYGNGVLKR</sequence>
<proteinExistence type="predicted"/>
<name>A0A516SFP4_9NEIS</name>
<evidence type="ECO:0008006" key="3">
    <source>
        <dbReference type="Google" id="ProtNLM"/>
    </source>
</evidence>